<proteinExistence type="predicted"/>
<organism evidence="2 3">
    <name type="scientific">Trichocoleus desertorum GB2-A4</name>
    <dbReference type="NCBI Taxonomy" id="2933944"/>
    <lineage>
        <taxon>Bacteria</taxon>
        <taxon>Bacillati</taxon>
        <taxon>Cyanobacteriota</taxon>
        <taxon>Cyanophyceae</taxon>
        <taxon>Leptolyngbyales</taxon>
        <taxon>Trichocoleusaceae</taxon>
        <taxon>Trichocoleus</taxon>
    </lineage>
</organism>
<dbReference type="InterPro" id="IPR050834">
    <property type="entry name" value="Glycosyltransf_2"/>
</dbReference>
<dbReference type="PANTHER" id="PTHR43685">
    <property type="entry name" value="GLYCOSYLTRANSFERASE"/>
    <property type="match status" value="1"/>
</dbReference>
<dbReference type="CDD" id="cd00761">
    <property type="entry name" value="Glyco_tranf_GTA_type"/>
    <property type="match status" value="1"/>
</dbReference>
<dbReference type="Gene3D" id="3.90.550.10">
    <property type="entry name" value="Spore Coat Polysaccharide Biosynthesis Protein SpsA, Chain A"/>
    <property type="match status" value="1"/>
</dbReference>
<dbReference type="InterPro" id="IPR001173">
    <property type="entry name" value="Glyco_trans_2-like"/>
</dbReference>
<keyword evidence="3" id="KW-1185">Reference proteome</keyword>
<evidence type="ECO:0000313" key="2">
    <source>
        <dbReference type="EMBL" id="MEP0818208.1"/>
    </source>
</evidence>
<reference evidence="2 3" key="1">
    <citation type="submission" date="2022-04" db="EMBL/GenBank/DDBJ databases">
        <title>Positive selection, recombination, and allopatry shape intraspecific diversity of widespread and dominant cyanobacteria.</title>
        <authorList>
            <person name="Wei J."/>
            <person name="Shu W."/>
            <person name="Hu C."/>
        </authorList>
    </citation>
    <scope>NUCLEOTIDE SEQUENCE [LARGE SCALE GENOMIC DNA]</scope>
    <source>
        <strain evidence="2 3">GB2-A4</strain>
    </source>
</reference>
<comment type="caution">
    <text evidence="2">The sequence shown here is derived from an EMBL/GenBank/DDBJ whole genome shotgun (WGS) entry which is preliminary data.</text>
</comment>
<dbReference type="EMBL" id="JAMPKM010000008">
    <property type="protein sequence ID" value="MEP0818208.1"/>
    <property type="molecule type" value="Genomic_DNA"/>
</dbReference>
<dbReference type="InterPro" id="IPR029044">
    <property type="entry name" value="Nucleotide-diphossugar_trans"/>
</dbReference>
<accession>A0ABV0J8U7</accession>
<sequence>MPDPQISAVICTHNREQYLGAAIDSLLEQDFPHFEVIVVDNASTDRTREIVEARLSHPRLQYIYEPVPGLSVARNTGAKVARSSIIAYLDDDAEASPGWLSALYRAYQSNERLAIAGGKVTLLWPPNVTAPRWLSPGLAANLGDYDLGDAIVQIQNPNLTPRGLNYSVRRTFLDQIGGFDVNLGRVGKNLLSNEELYLTEQALKRDWQVAYIPDALVAHNVSLERTKAAWFLNRGWWQGISEHYREKVSGRTGAGQLRRGGERLVRGLYKSLKYFADPAQRFDNFVYAYCQIGYLQAVIQGMLATSDSKQPELSASGTKRPDS</sequence>
<dbReference type="RefSeq" id="WP_190441556.1">
    <property type="nucleotide sequence ID" value="NZ_JAMPKM010000008.1"/>
</dbReference>
<gene>
    <name evidence="2" type="ORF">NC998_14000</name>
</gene>
<feature type="domain" description="Glycosyltransferase 2-like" evidence="1">
    <location>
        <begin position="7"/>
        <end position="117"/>
    </location>
</feature>
<name>A0ABV0J8U7_9CYAN</name>
<dbReference type="PANTHER" id="PTHR43685:SF2">
    <property type="entry name" value="GLYCOSYLTRANSFERASE 2-LIKE DOMAIN-CONTAINING PROTEIN"/>
    <property type="match status" value="1"/>
</dbReference>
<dbReference type="Pfam" id="PF00535">
    <property type="entry name" value="Glycos_transf_2"/>
    <property type="match status" value="1"/>
</dbReference>
<dbReference type="SUPFAM" id="SSF53448">
    <property type="entry name" value="Nucleotide-diphospho-sugar transferases"/>
    <property type="match status" value="1"/>
</dbReference>
<dbReference type="Proteomes" id="UP001464891">
    <property type="component" value="Unassembled WGS sequence"/>
</dbReference>
<protein>
    <submittedName>
        <fullName evidence="2">Glycosyltransferase family 2 protein</fullName>
    </submittedName>
</protein>
<evidence type="ECO:0000313" key="3">
    <source>
        <dbReference type="Proteomes" id="UP001464891"/>
    </source>
</evidence>
<evidence type="ECO:0000259" key="1">
    <source>
        <dbReference type="Pfam" id="PF00535"/>
    </source>
</evidence>